<comment type="caution">
    <text evidence="1">The sequence shown here is derived from an EMBL/GenBank/DDBJ whole genome shotgun (WGS) entry which is preliminary data.</text>
</comment>
<sequence>MAGVEVKLEGLEEVLKKLNRLSNQRLVKNAANRAARKAMNIVKDAAKQNAQRIDDPETREAIYENVTVSQGKTRNSSYVRMRVGIMGGAGSNSKSKKIVFKERKKRGEAKQVLDDDTIALPGGNTKYWRFIEFGTSHIPATPFMRPALANNIQQVTNKFTEAFSLELDKELLK</sequence>
<gene>
    <name evidence="1" type="ORF">DHW29_13525</name>
</gene>
<dbReference type="EMBL" id="DPVE01000233">
    <property type="protein sequence ID" value="HCK31098.1"/>
    <property type="molecule type" value="Genomic_DNA"/>
</dbReference>
<dbReference type="InterPro" id="IPR010064">
    <property type="entry name" value="HK97-gp10_tail"/>
</dbReference>
<evidence type="ECO:0008006" key="3">
    <source>
        <dbReference type="Google" id="ProtNLM"/>
    </source>
</evidence>
<dbReference type="Proteomes" id="UP000263596">
    <property type="component" value="Unassembled WGS sequence"/>
</dbReference>
<accession>A0A3D2SQ63</accession>
<dbReference type="RefSeq" id="WP_125624993.1">
    <property type="nucleotide sequence ID" value="NZ_RFFA01000009.1"/>
</dbReference>
<organism evidence="1 2">
    <name type="scientific">Acinetobacter ursingii</name>
    <dbReference type="NCBI Taxonomy" id="108980"/>
    <lineage>
        <taxon>Bacteria</taxon>
        <taxon>Pseudomonadati</taxon>
        <taxon>Pseudomonadota</taxon>
        <taxon>Gammaproteobacteria</taxon>
        <taxon>Moraxellales</taxon>
        <taxon>Moraxellaceae</taxon>
        <taxon>Acinetobacter</taxon>
    </lineage>
</organism>
<proteinExistence type="predicted"/>
<dbReference type="NCBIfam" id="TIGR01725">
    <property type="entry name" value="phge_HK97_gp10"/>
    <property type="match status" value="1"/>
</dbReference>
<evidence type="ECO:0000313" key="1">
    <source>
        <dbReference type="EMBL" id="HCK31098.1"/>
    </source>
</evidence>
<name>A0A3D2SQ63_9GAMM</name>
<protein>
    <recommendedName>
        <fullName evidence="3">HK97 gp10 family phage protein</fullName>
    </recommendedName>
</protein>
<dbReference type="AlphaFoldDB" id="A0A3D2SQ63"/>
<dbReference type="Pfam" id="PF04883">
    <property type="entry name" value="HK97-gp10_like"/>
    <property type="match status" value="1"/>
</dbReference>
<reference evidence="1 2" key="1">
    <citation type="journal article" date="2018" name="Nat. Biotechnol.">
        <title>A standardized bacterial taxonomy based on genome phylogeny substantially revises the tree of life.</title>
        <authorList>
            <person name="Parks D.H."/>
            <person name="Chuvochina M."/>
            <person name="Waite D.W."/>
            <person name="Rinke C."/>
            <person name="Skarshewski A."/>
            <person name="Chaumeil P.A."/>
            <person name="Hugenholtz P."/>
        </authorList>
    </citation>
    <scope>NUCLEOTIDE SEQUENCE [LARGE SCALE GENOMIC DNA]</scope>
    <source>
        <strain evidence="1">UBA9669</strain>
    </source>
</reference>
<evidence type="ECO:0000313" key="2">
    <source>
        <dbReference type="Proteomes" id="UP000263596"/>
    </source>
</evidence>